<feature type="transmembrane region" description="Helical" evidence="4">
    <location>
        <begin position="669"/>
        <end position="695"/>
    </location>
</feature>
<dbReference type="GO" id="GO:0006623">
    <property type="term" value="P:protein targeting to vacuole"/>
    <property type="evidence" value="ECO:0007669"/>
    <property type="project" value="TreeGrafter"/>
</dbReference>
<gene>
    <name evidence="6" type="ORF">BcabD6B2_33970</name>
</gene>
<feature type="transmembrane region" description="Helical" evidence="4">
    <location>
        <begin position="921"/>
        <end position="944"/>
    </location>
</feature>
<name>A0AAV4LVY1_BABCB</name>
<feature type="compositionally biased region" description="Polar residues" evidence="3">
    <location>
        <begin position="3609"/>
        <end position="3618"/>
    </location>
</feature>
<dbReference type="PANTHER" id="PTHR16166">
    <property type="entry name" value="VACUOLAR PROTEIN SORTING-ASSOCIATED PROTEIN VPS13"/>
    <property type="match status" value="1"/>
</dbReference>
<dbReference type="GO" id="GO:0022857">
    <property type="term" value="F:transmembrane transporter activity"/>
    <property type="evidence" value="ECO:0007669"/>
    <property type="project" value="InterPro"/>
</dbReference>
<feature type="transmembrane region" description="Helical" evidence="4">
    <location>
        <begin position="452"/>
        <end position="472"/>
    </location>
</feature>
<dbReference type="PANTHER" id="PTHR16166:SF93">
    <property type="entry name" value="INTERMEMBRANE LIPID TRANSFER PROTEIN VPS13"/>
    <property type="match status" value="1"/>
</dbReference>
<feature type="compositionally biased region" description="Polar residues" evidence="3">
    <location>
        <begin position="1992"/>
        <end position="2003"/>
    </location>
</feature>
<dbReference type="Gene3D" id="1.20.1250.20">
    <property type="entry name" value="MFS general substrate transporter like domains"/>
    <property type="match status" value="1"/>
</dbReference>
<feature type="transmembrane region" description="Helical" evidence="4">
    <location>
        <begin position="306"/>
        <end position="323"/>
    </location>
</feature>
<dbReference type="Pfam" id="PF12624">
    <property type="entry name" value="VPS13_N"/>
    <property type="match status" value="1"/>
</dbReference>
<feature type="region of interest" description="Disordered" evidence="3">
    <location>
        <begin position="1986"/>
        <end position="2022"/>
    </location>
</feature>
<dbReference type="Proteomes" id="UP001497744">
    <property type="component" value="Unassembled WGS sequence"/>
</dbReference>
<evidence type="ECO:0000256" key="4">
    <source>
        <dbReference type="SAM" id="Phobius"/>
    </source>
</evidence>
<keyword evidence="2" id="KW-0813">Transport</keyword>
<feature type="region of interest" description="Disordered" evidence="3">
    <location>
        <begin position="1722"/>
        <end position="1773"/>
    </location>
</feature>
<dbReference type="InterPro" id="IPR026847">
    <property type="entry name" value="VPS13"/>
</dbReference>
<feature type="transmembrane region" description="Helical" evidence="4">
    <location>
        <begin position="135"/>
        <end position="153"/>
    </location>
</feature>
<feature type="compositionally biased region" description="Polar residues" evidence="3">
    <location>
        <begin position="4524"/>
        <end position="4536"/>
    </location>
</feature>
<dbReference type="CDD" id="cd06174">
    <property type="entry name" value="MFS"/>
    <property type="match status" value="2"/>
</dbReference>
<feature type="region of interest" description="Disordered" evidence="3">
    <location>
        <begin position="4519"/>
        <end position="4604"/>
    </location>
</feature>
<feature type="transmembrane region" description="Helical" evidence="4">
    <location>
        <begin position="644"/>
        <end position="663"/>
    </location>
</feature>
<reference evidence="6 7" key="1">
    <citation type="submission" date="2021-06" db="EMBL/GenBank/DDBJ databases">
        <title>Genome sequence of Babesia caballi.</title>
        <authorList>
            <person name="Yamagishi J."/>
            <person name="Kidaka T."/>
            <person name="Ochi A."/>
        </authorList>
    </citation>
    <scope>NUCLEOTIDE SEQUENCE [LARGE SCALE GENOMIC DNA]</scope>
    <source>
        <strain evidence="6">USDA-D6B2</strain>
    </source>
</reference>
<sequence>MAAAAASSGAASGAAASSATHTADCDAVRNTADSTPGKCGCTYKGIGNIFLPKRHKRKETIKKQALPYGLNKYIVMCMGCISICLTSSLYYNWTIFEDMFMRQRVLEGLCTDEERAAAKPDTFICDAQRREISNLYSAIMYTDSFVASVGGYIGDRYGAYYPLLIGQVAGVVAFVMFYLFSQSTIMLYVTFFFWGISCSFALAPTWHYSRMFTFGNNMAVSVITAADNMSMFTPTFLQMIAMRYKIGFTGASLTYIFWAILVCLAITLYFLPKRYIVLDEEESDEDYTFNSMFNASLKNALKDMRYWLSVTCYVLLCSVRLFYRRSFTLLFFDNEEVTEFLEEASDLSFVGSFVLGYMNEYFGVVTMMSLTTMMYIAALIAVYFRNFPCAYTSALLFAIAQAGDIQQLITFIDEVFPEHESTLMGLSNIVNTIGGVILQVTFNYVFDWLGPRITVFLMILILGGVLVICYIIELGMQEEKVSQQEEEGGGDSDDGSISKEEHELMADEEELDFNPSGPDLLLFNLFGAFLSFPYYGSLCTAVAINNIGQQDEETIVREIDDKVVRALEREQFFMSTCRIVELCTTVFYTSLIMLLGCIFEFSRRSPLMETHNALLLLMCCLIGAAGGTSLLLPFTQIFKIVPPIIAMGMTMVPPLAFIVFGWLDRRDAGSFTVMCGLVICYAVVLFVAGNVLLYMNSLMGARFRKSVHSLLGWSNLGMGYFYCLLLMYSIKALYTGDCIIGGYMIVMAMQFGVCLFATLILYLHLNHEKQYYYAYAKNISVKEASDQQTQNSNGGQQTTTSSKNVHIVLGEPGKYYLSEPADLKLMFRSMYSTKFGDGVNRDYGLWSMNYRTPGILKMSGELILLAISVLISVADASMGIVAPSLFAESALMTSFAYFIVRLLFMFFDEAIDSALRDRGNLISYMWSVLYVIIMALFIVNVYVLQWCTGELLRYDPSQRHVTVRALRVSGLEYAQRPVEARSDYRRGVRRNANTHDPGVVVRQNLPALVVRSVPNLQVSVERTRGEVAPVRRLKLNVADQFGVGEKRAAGPQLPQVEELHGVVVRRSCENVAVEGMEVDRSDLPVVHRLLEDVPPSPEVHYQNHPMSVTGCNEVPIPVQRQTVNAVTVPLLHVKLLHFLHVEEPDCLVRGRAKDHVFEGVEFNAIYPLLVQPDAVHTIAPKILNALVPLCVEQLPVADILRLLLRRCVPEQPLLRENVGHVDVEGLDDLVEVFGLTRRRNCARDILSVKQAIVLEEEDLFESFPPFVLTLPEYGDGFDERPQYSFDLIVIRRDPNLHAVQLALQFELLERVRLDCGFRQSPSLAHIYRFLRKMFESKIIYLLNKLLEPYVDGVDENTLHLGKLLSGKVVLNGLNLKPSIVDHLGLPFHLTFGLIDNVKLSIHLPLLHLSKRKLVIDVNNVIVLLTAMPENQWDSEAYREEYIAQKVATLAAESLKQVVTEIQGGGFIWRMVVSFLENLELRINNVHIRIEDYTTNPNLSYAFGVVIKSAVFLTDGKPAAGHEKADGAEAPLLRSFYNDNGQMNPTTIHRCIELTGFGAYIDRLDPLRPGMMQNSDSLQQEIPKSHPSRQTTVSHNESSDEGSFMDAVSYATGASHSHGVCGGGHRGMHFAHVYRRDRLRYNAAVKVQPYRKELRIKGRRAGDSVRSRLRFVRYSCERQQFDHPYHQGPRSALAPFNAVIACMASRVMKYLSTGEHNAGCDRVSRNGWQRHSTRSSHRRHRRHGSPAGAYHSPSHKAGSFEPKAGVKREPRASHRGFRRSVLPDVTSVTVGRINSNISCPAQGSHQAGLPDPLWGDRSAVVRRGLAGEISPEGVQMYPEDPTFANTVGYISSGSTWRILLSTFCNIQKPSEEQHRSSLGLIDQARTRFAKRRHFQCSADKGEAAAKPKVSSRSTDDYSTDGASIETSAQTGDDPAAAESVSSTPQVLANVFGMCSSVDCVLSDVGSDSFDEEQYNAEKDVPLSYDETWHTHSSRGSSLTASDSGVASDPGAAEPECASPKREAGEPWTRFGFTLNREEDPALKELFLRSLDETVHNYIVNPKECNGSASFYFCMYPTPPYVQPRTCWSAWGSSHDSRLYKNSMSAAKDYVPRCSVFLRLEGLCLVVSKEQVECLLNVIYENLFKHMSWQAGVISTFENPRAEPRDESLYMESWPQYLLLGQTSNKNELREFIMDFELLHSTQSIRILRHNASEALRDLIRSFGERHGFGCDPRDCLTDVLFMNICGQYDEGEGVEITSEDCSRLRARLKIVGGIYEIAAKHAKSNVFLDSLRKICQPPTMTFDFAFDLVLMNSRIVYTFDTDPQEDYGLSGKVYVLSARGLHFYVADVYGRGGCQVMEAELLPFSLVSFGYKMSSENAELHSMKDCPCHLMGGPASVLLSCGTVAPRPGAARGSAREPKRSRAMKKLNELKRDFALGFMSRPNSETPALEDPCLYLGLSFSRYCTPDEADVRTILHVNGDLFGHLRVLDDLGDYLRMKKYNKRHYGRSNPVLIGPSKKQGQLAQDSTGSYRELYELIDLGVEYSKSLLQGSIPFTNLDFFIEENHQVALMVDLGSSAPRPPYVVCVDSFAVASDVTPRLVEPHEDSPYDSHVIRLSNLRVLSLNGDYSFLADGARREVYLGVGSGVRLLDYLDLVSTPRPSGAAEDPVVALSLSRLQSNFELLSVGRDNELFVKVKCANSATPKRGIPKVVVTASLGSIYASLRECDLLDFIGAYADYVAVTNDYAEFIHRRSRGRPRAAEFTPKAARGPSLLDHGGSGVESADVKNPCSHSEFRALVAQKWLEQQQQKFFQGSGVDTASSVVYEIKLDYLFFEIRRLVRLDTSSLKPSRSSGYGDSPGRSSPDRTPVAAGRPSNYHEPWSAIRCSYTSATPERSPGRMIILPTSEASSFLQRTPDRPLDARVRRSHRETHYAPGGGHMVSRHSAACSTQSVLTRYGVTLPLLSCKVTCVSLKAAYSAGRLERLRAVVGCIEVEDQTNSVPLYLSALFVGGDTTLLWRWLKVSREVHLVRSGMDCYSEHLNESMAQLLRRGASGLHTGRLEPDDAALRQRLCHVDYASVRFSHRLTHEYKEDPFFRLKEPAGVVARAYRCVEDHLDSAMDNKRVADKHAMHDRNAYGLCAPFFMIACLDYDENDHGRSTVDFSHGMVNIAWEVVDELLCLCMSLWENLASIPEAFTAATDWSDAPRGGLAASVNRSEHWSLDTTMSVEQSSLHVLCDSSWVGHKNFVDYMWFKLLRDSYNVAEPEGSCFSGAGSSTESLDLRSALYLGVSEQALSQRGVLVRSGYQLSNSSTSGEMFPPPAKLQSLEKKREQHPKHSLRKQASAVGTKAGLPAGDACFSRLRWRFVSAVLRETYRKAFLSTPIYMRVSSRGTLYLSVSTGPAEPTNYLDLQAKTARAALFRPECPPAEPLGGELGSPSFAIYLRACGGNISGHFSRDFSCRVLTPCGFQMVKLRPPSPATENFKRQHFDFLKYIRPHRKRDPKFFSLLELSRRTLYDPSEPYESHFMKPFRLELSCGTLLHCESGAVGRLGLPQSVCVTMTFETLKVSVSCVDILSFCNLVGLLSASFGVEDGGGAASTGTADKVPITDTAPSNSNTSDEPTKTNREKQDESCAMSDEFYSCTRSVSDSDWVSVDSSAPGEDSVEPRSPFQRKYTPMKTHRAATVVAPSAQPPSNGGLLERLLSQVGVGLKLSFDLIYIELSSNYSNEVDSIFTATVEDLGFLLWSNRICNWAKPPTLVSHVGSLSDAHMLDASELKKETQFSEPLSVTPVYSQQIEDRISLCLAGVHYMLSPCEVPHEPSCSGPCSPKRSIVDVMEDSHPDCALIFEAPKGFLWFESRMCVTVDIRRGMGREMLMEPVRLNFRGSKPSVQAKTFANLSTSWINVNVSLNGAQCVFAFLRHISGMARLRTAFLEQHRAEFLAFQPAVACKMDSDLSATMCPVALTKELAELHPAGRAPPVLGLANPLLPVWEMPAAIEFRLRNNIFPGPRDLDLHACLLSSMRSLGAFKMEGDASCAGSASAPPFAGPAVSQFKDSTARAFGSISEKDRETSYLLNTLGQPIAVGLYINPAYESTGDCEWRVVDDGETCALPVGHYGIILPFVVRLQLNNCVYEVPSSMLHLTQEEEIIFRLDVSRKFLRSRHANRMAFLRTMRQERTKTQLYRFGVGVGCTRFVVSEMGLASHPSKAPFTHLRHSGAGWCQRALRRFRELRRGAGVPLHLFEHEEFKYAYVMVKTRQHMGARTSTTASATHFSLQFSSTLWLSNQSHEKLVVFPSVSMDPELRLVPSSSLVWLEQHPPPTTALPLSHKTVESHRAIAVVKSVGNNLFKQLTNMQETKHAIKRLAPAHVMNPVTVGDPMLRAAHQFRLQHLVLPEFSYKPQRLSVPLSWTIEPSCTICVCLQDDFPVDVGGDPSAAVVRCADLKLFDLPEGVPDHFTGDVLLSTTSAQHLYDSFELQRVNTPIRDYVARVHLGHVSPDDIFASGINTGFVQDITCASKPKETTRMRSQSLSPTTWRASHSGDKASTRGDTGGIPPKGGSFGKPPNEDSSHPAARSGPSRLFSPYESLDREAGCSTGDSGIASDALATTSGIGVPIPQATREDMANERENSASISSQFASDCPSAYVVYSQTVARLSSSRSRSRSYSRGVVIRRFKRVEHMLSLRSNSQTLVSPEPQSSFTRVVAPDLPPKAILSSTLIEVTSFSRSRYGPKTGRSGIKHYEIALESCHVIENMMPFDMHILSPATYDHLNRSRPAEGEPAAVPLYPLLIKASSSAQFSWYMKNGRFVFKEMLSREFNMKPPAETVGVSSLVFETMQPQFAQAFSALFDGSPGAAAVGLPVATAAAGGAGSKPVGTLPRHMVVSVEVSRKPVDPVNERGGLEKRYLASSQFVYTLFADKWIVNWLNYPISLCRGDGRYKQTIPAQHCTLVSHDLSSTSLQLAIRKSVLKHISNFSSYPKRSKRRVFTFDRSGETHVMSSTFTLPDLAFSTCDFRDTVECPRLHYLISTSMAPAPFFRTSVLEVLPQTTVTNEFDHPLWLREPDAPGGSGAYQRCDGWIAIEPGATIEFHSQVKGETVVEITGVDPVSLAKGSIQLASPSDSTAFSIWSSRITLKPSDVIQFRYPASASASACSGTKNGALGSPKSTAHAPRPVRYGLCEAEIRMHRGAKMVRFQNPSIADWVLLNTTGLDLWVEQQGVPGCGEVVPTVGAASGVLSERYAGLGVPFACYDPYKEHKLICRFHVSARTFKLLQGQYGKAGRRKNDSSIANARLDQSMDLLNLLPLRHVLNRRGGRAVRVKGSLAVNLSRVESMRCSSVFQIKYGGNVISMRLTAQTCVAFGQKTLHFTVVRVPSRAYPRIRPLQLLHIYSALRDKLTVPRDVEGGVSFWRHPISSARSALRRLFSLRLFGDRQTPLSIRKSRFGNKLRAMFSKDEQPSFVSVAEAPVRSKLQQSRGAGAFNWEYVFQVNVLGLGTAICGCITEELLYVSSTLIKLRVTLDNDEHMFSLSLGWIQSDVHDTSTCYPTMLRPLASWHAPVHMYELKRRVHDRVRAGAGHKDKEGAQQAEPHVVTITFNTRGSKCFSVREISNFRIELEPLSLNLDTRIGQAMLMLVDEYISVFGFSGATSEYFTTANVGIFSNTDSWLDSLDSAQYPLQEVARSQFSKTLSGGTRYNISNLHVGRVTLTINIRRSGLAYSADVNAQNVIIRYLMHIVRRTPHISDASIILAQESLQELCCTPYALLMHFAMRYITQSVQQIYKVLGAVDLIGNPKIVLHHWLTGFCQAMSTMRESLQYLHLPPVAVFLWFRSVSRMGVSMVSGIADALYRLTGSWYLLFNTLACNTDRYAVLLMQDAFGKSVDQPSNVMEGIIFGGQSVGRNLYVSLGNFALKPLHQLMREVLLSGVHILGSLVSSFASLTFGTVSSLLSGVSLLSQGVLHQIHSVPMLSAIRPQRSLNLLKTSGAIGYNFLESWSMGALRQVGSVTELLLLLPLDGKLKLFDPVYTAMSHWSALATHMALVSPIAVCTPSSALQTFLWMNRTHIGLTHRRRLLWRCESKWISSIEIFRVPATNYQSPRSVRYDDSVLLEVPPKLARKHFSTSDSYYLRVIHVCPDPSQAVRVASAAVPPPLLNRMLDEGTFPSLDGAPTKAAGAYQSPAAFDNADDVRPVASRQFSHLTSVQHLYQESMESMGSELVGITIDKYERGTEDLQLFGQSPVTSRPSCRSSIGRSQSAELNEEASAWLDNMGAAKSASRLGTFLKVTRAAKVVRLPNMEIARLYFTLMISVLREATL</sequence>
<feature type="transmembrane region" description="Helical" evidence="4">
    <location>
        <begin position="579"/>
        <end position="601"/>
    </location>
</feature>
<organism evidence="6 7">
    <name type="scientific">Babesia caballi</name>
    <dbReference type="NCBI Taxonomy" id="5871"/>
    <lineage>
        <taxon>Eukaryota</taxon>
        <taxon>Sar</taxon>
        <taxon>Alveolata</taxon>
        <taxon>Apicomplexa</taxon>
        <taxon>Aconoidasida</taxon>
        <taxon>Piroplasmida</taxon>
        <taxon>Babesiidae</taxon>
        <taxon>Babesia</taxon>
    </lineage>
</organism>
<protein>
    <submittedName>
        <fullName evidence="6">WD domain, G-beta repeat family protein</fullName>
    </submittedName>
</protein>
<feature type="compositionally biased region" description="Polar residues" evidence="3">
    <location>
        <begin position="2844"/>
        <end position="2853"/>
    </location>
</feature>
<feature type="transmembrane region" description="Helical" evidence="4">
    <location>
        <begin position="855"/>
        <end position="874"/>
    </location>
</feature>
<feature type="compositionally biased region" description="Polar residues" evidence="3">
    <location>
        <begin position="1919"/>
        <end position="1929"/>
    </location>
</feature>
<comment type="similarity">
    <text evidence="1">Belongs to the VPS13 family.</text>
</comment>
<feature type="region of interest" description="Disordered" evidence="3">
    <location>
        <begin position="3594"/>
        <end position="3633"/>
    </location>
</feature>
<evidence type="ECO:0000256" key="3">
    <source>
        <dbReference type="SAM" id="MobiDB-lite"/>
    </source>
</evidence>
<proteinExistence type="inferred from homology"/>
<feature type="region of interest" description="Disordered" evidence="3">
    <location>
        <begin position="1898"/>
        <end position="1939"/>
    </location>
</feature>
<dbReference type="RefSeq" id="XP_067716031.1">
    <property type="nucleotide sequence ID" value="XM_067859930.1"/>
</dbReference>
<feature type="transmembrane region" description="Helical" evidence="4">
    <location>
        <begin position="73"/>
        <end position="93"/>
    </location>
</feature>
<feature type="domain" description="Chorein N-terminal" evidence="5">
    <location>
        <begin position="1333"/>
        <end position="1587"/>
    </location>
</feature>
<evidence type="ECO:0000313" key="7">
    <source>
        <dbReference type="Proteomes" id="UP001497744"/>
    </source>
</evidence>
<feature type="transmembrane region" description="Helical" evidence="4">
    <location>
        <begin position="707"/>
        <end position="728"/>
    </location>
</feature>
<feature type="transmembrane region" description="Helical" evidence="4">
    <location>
        <begin position="613"/>
        <end position="632"/>
    </location>
</feature>
<evidence type="ECO:0000256" key="1">
    <source>
        <dbReference type="ARBA" id="ARBA00006545"/>
    </source>
</evidence>
<feature type="region of interest" description="Disordered" evidence="3">
    <location>
        <begin position="1569"/>
        <end position="1601"/>
    </location>
</feature>
<dbReference type="EMBL" id="BPLF01000003">
    <property type="protein sequence ID" value="GIX63962.1"/>
    <property type="molecule type" value="Genomic_DNA"/>
</dbReference>
<feature type="transmembrane region" description="Helical" evidence="4">
    <location>
        <begin position="880"/>
        <end position="900"/>
    </location>
</feature>
<feature type="compositionally biased region" description="Basic residues" evidence="3">
    <location>
        <begin position="1730"/>
        <end position="1743"/>
    </location>
</feature>
<keyword evidence="7" id="KW-1185">Reference proteome</keyword>
<accession>A0AAV4LVY1</accession>
<keyword evidence="4" id="KW-0472">Membrane</keyword>
<feature type="transmembrane region" description="Helical" evidence="4">
    <location>
        <begin position="390"/>
        <end position="411"/>
    </location>
</feature>
<dbReference type="InterPro" id="IPR036259">
    <property type="entry name" value="MFS_trans_sf"/>
</dbReference>
<feature type="compositionally biased region" description="Basic and acidic residues" evidence="3">
    <location>
        <begin position="3619"/>
        <end position="3630"/>
    </location>
</feature>
<dbReference type="InterPro" id="IPR011701">
    <property type="entry name" value="MFS"/>
</dbReference>
<feature type="transmembrane region" description="Helical" evidence="4">
    <location>
        <begin position="361"/>
        <end position="384"/>
    </location>
</feature>
<evidence type="ECO:0000259" key="5">
    <source>
        <dbReference type="Pfam" id="PF12624"/>
    </source>
</evidence>
<feature type="compositionally biased region" description="Gly residues" evidence="3">
    <location>
        <begin position="4548"/>
        <end position="4559"/>
    </location>
</feature>
<feature type="transmembrane region" description="Helical" evidence="4">
    <location>
        <begin position="159"/>
        <end position="180"/>
    </location>
</feature>
<dbReference type="InterPro" id="IPR026854">
    <property type="entry name" value="VPS13_N"/>
</dbReference>
<feature type="region of interest" description="Disordered" evidence="3">
    <location>
        <begin position="2844"/>
        <end position="2874"/>
    </location>
</feature>
<feature type="transmembrane region" description="Helical" evidence="4">
    <location>
        <begin position="740"/>
        <end position="763"/>
    </location>
</feature>
<dbReference type="GeneID" id="94195443"/>
<evidence type="ECO:0000256" key="2">
    <source>
        <dbReference type="ARBA" id="ARBA00022448"/>
    </source>
</evidence>
<dbReference type="GO" id="GO:0045053">
    <property type="term" value="P:protein retention in Golgi apparatus"/>
    <property type="evidence" value="ECO:0007669"/>
    <property type="project" value="TreeGrafter"/>
</dbReference>
<evidence type="ECO:0000313" key="6">
    <source>
        <dbReference type="EMBL" id="GIX63962.1"/>
    </source>
</evidence>
<comment type="caution">
    <text evidence="6">The sequence shown here is derived from an EMBL/GenBank/DDBJ whole genome shotgun (WGS) entry which is preliminary data.</text>
</comment>
<feature type="transmembrane region" description="Helical" evidence="4">
    <location>
        <begin position="423"/>
        <end position="446"/>
    </location>
</feature>
<keyword evidence="4" id="KW-0812">Transmembrane</keyword>
<feature type="compositionally biased region" description="Polar residues" evidence="3">
    <location>
        <begin position="1571"/>
        <end position="1595"/>
    </location>
</feature>
<feature type="transmembrane region" description="Helical" evidence="4">
    <location>
        <begin position="253"/>
        <end position="271"/>
    </location>
</feature>
<feature type="region of interest" description="Disordered" evidence="3">
    <location>
        <begin position="3307"/>
        <end position="3344"/>
    </location>
</feature>
<dbReference type="SUPFAM" id="SSF103473">
    <property type="entry name" value="MFS general substrate transporter"/>
    <property type="match status" value="1"/>
</dbReference>
<keyword evidence="4" id="KW-1133">Transmembrane helix</keyword>
<feature type="region of interest" description="Disordered" evidence="3">
    <location>
        <begin position="3649"/>
        <end position="3672"/>
    </location>
</feature>
<dbReference type="Pfam" id="PF07690">
    <property type="entry name" value="MFS_1"/>
    <property type="match status" value="1"/>
</dbReference>
<feature type="transmembrane region" description="Helical" evidence="4">
    <location>
        <begin position="187"/>
        <end position="206"/>
    </location>
</feature>